<comment type="caution">
    <text evidence="2">The sequence shown here is derived from an EMBL/GenBank/DDBJ whole genome shotgun (WGS) entry which is preliminary data.</text>
</comment>
<feature type="region of interest" description="Disordered" evidence="1">
    <location>
        <begin position="1"/>
        <end position="60"/>
    </location>
</feature>
<evidence type="ECO:0000256" key="1">
    <source>
        <dbReference type="SAM" id="MobiDB-lite"/>
    </source>
</evidence>
<evidence type="ECO:0000313" key="3">
    <source>
        <dbReference type="Proteomes" id="UP001066276"/>
    </source>
</evidence>
<dbReference type="AlphaFoldDB" id="A0AAV7UH82"/>
<organism evidence="2 3">
    <name type="scientific">Pleurodeles waltl</name>
    <name type="common">Iberian ribbed newt</name>
    <dbReference type="NCBI Taxonomy" id="8319"/>
    <lineage>
        <taxon>Eukaryota</taxon>
        <taxon>Metazoa</taxon>
        <taxon>Chordata</taxon>
        <taxon>Craniata</taxon>
        <taxon>Vertebrata</taxon>
        <taxon>Euteleostomi</taxon>
        <taxon>Amphibia</taxon>
        <taxon>Batrachia</taxon>
        <taxon>Caudata</taxon>
        <taxon>Salamandroidea</taxon>
        <taxon>Salamandridae</taxon>
        <taxon>Pleurodelinae</taxon>
        <taxon>Pleurodeles</taxon>
    </lineage>
</organism>
<sequence>MGAADAGVWGPSGEETRPGTGAPHLQSAKGGMDAFGGPLTGFAASEARGEGRVTPKSGPLAAIPQRWLLEGQSWRVESLR</sequence>
<dbReference type="Proteomes" id="UP001066276">
    <property type="component" value="Chromosome 3_1"/>
</dbReference>
<evidence type="ECO:0000313" key="2">
    <source>
        <dbReference type="EMBL" id="KAJ1187956.1"/>
    </source>
</evidence>
<gene>
    <name evidence="2" type="ORF">NDU88_004721</name>
</gene>
<dbReference type="EMBL" id="JANPWB010000005">
    <property type="protein sequence ID" value="KAJ1187956.1"/>
    <property type="molecule type" value="Genomic_DNA"/>
</dbReference>
<accession>A0AAV7UH82</accession>
<name>A0AAV7UH82_PLEWA</name>
<proteinExistence type="predicted"/>
<protein>
    <submittedName>
        <fullName evidence="2">Uncharacterized protein</fullName>
    </submittedName>
</protein>
<reference evidence="2" key="1">
    <citation type="journal article" date="2022" name="bioRxiv">
        <title>Sequencing and chromosome-scale assembly of the giantPleurodeles waltlgenome.</title>
        <authorList>
            <person name="Brown T."/>
            <person name="Elewa A."/>
            <person name="Iarovenko S."/>
            <person name="Subramanian E."/>
            <person name="Araus A.J."/>
            <person name="Petzold A."/>
            <person name="Susuki M."/>
            <person name="Suzuki K.-i.T."/>
            <person name="Hayashi T."/>
            <person name="Toyoda A."/>
            <person name="Oliveira C."/>
            <person name="Osipova E."/>
            <person name="Leigh N.D."/>
            <person name="Simon A."/>
            <person name="Yun M.H."/>
        </authorList>
    </citation>
    <scope>NUCLEOTIDE SEQUENCE</scope>
    <source>
        <strain evidence="2">20211129_DDA</strain>
        <tissue evidence="2">Liver</tissue>
    </source>
</reference>
<keyword evidence="3" id="KW-1185">Reference proteome</keyword>